<feature type="region of interest" description="Disordered" evidence="1">
    <location>
        <begin position="135"/>
        <end position="186"/>
    </location>
</feature>
<feature type="compositionally biased region" description="Gly residues" evidence="1">
    <location>
        <begin position="55"/>
        <end position="78"/>
    </location>
</feature>
<feature type="region of interest" description="Disordered" evidence="1">
    <location>
        <begin position="22"/>
        <end position="92"/>
    </location>
</feature>
<comment type="caution">
    <text evidence="2">The sequence shown here is derived from an EMBL/GenBank/DDBJ whole genome shotgun (WGS) entry which is preliminary data.</text>
</comment>
<dbReference type="PROSITE" id="PS51257">
    <property type="entry name" value="PROKAR_LIPOPROTEIN"/>
    <property type="match status" value="1"/>
</dbReference>
<gene>
    <name evidence="2" type="ORF">JW592_22625</name>
</gene>
<dbReference type="Proteomes" id="UP001518976">
    <property type="component" value="Unassembled WGS sequence"/>
</dbReference>
<keyword evidence="3" id="KW-1185">Reference proteome</keyword>
<organism evidence="2 3">
    <name type="scientific">Streptomyces spirodelae</name>
    <dbReference type="NCBI Taxonomy" id="2812904"/>
    <lineage>
        <taxon>Bacteria</taxon>
        <taxon>Bacillati</taxon>
        <taxon>Actinomycetota</taxon>
        <taxon>Actinomycetes</taxon>
        <taxon>Kitasatosporales</taxon>
        <taxon>Streptomycetaceae</taxon>
        <taxon>Streptomyces</taxon>
    </lineage>
</organism>
<dbReference type="RefSeq" id="WP_209267029.1">
    <property type="nucleotide sequence ID" value="NZ_JAFFZN010000022.1"/>
</dbReference>
<sequence length="186" mass="18569">MRTSARIPGAVATAAAIALLVGGCGSDGGGDGGGSGVEVPDPGDKRPDLDDEPGGDGPPTGKDSGGSDGSGSGGGGPVGPSSMTGSWATAPDAEGDSVAFRISSDKSVDMFIPGRCEGSLHGKTIDLTCTEGKKSYSHGTVESASGENMSVSWSNGRTTQLHKYDGLPERKKPDSPSDWPTAKDPF</sequence>
<proteinExistence type="predicted"/>
<reference evidence="2 3" key="1">
    <citation type="submission" date="2021-02" db="EMBL/GenBank/DDBJ databases">
        <title>Streptomyces spirodelae sp. nov., isolated from duckweed.</title>
        <authorList>
            <person name="Saimee Y."/>
            <person name="Duangmal K."/>
        </authorList>
    </citation>
    <scope>NUCLEOTIDE SEQUENCE [LARGE SCALE GENOMIC DNA]</scope>
    <source>
        <strain evidence="2 3">DW4-2</strain>
    </source>
</reference>
<evidence type="ECO:0000313" key="3">
    <source>
        <dbReference type="Proteomes" id="UP001518976"/>
    </source>
</evidence>
<name>A0ABS3WYM6_9ACTN</name>
<feature type="compositionally biased region" description="Polar residues" evidence="1">
    <location>
        <begin position="137"/>
        <end position="161"/>
    </location>
</feature>
<evidence type="ECO:0000256" key="1">
    <source>
        <dbReference type="SAM" id="MobiDB-lite"/>
    </source>
</evidence>
<evidence type="ECO:0008006" key="4">
    <source>
        <dbReference type="Google" id="ProtNLM"/>
    </source>
</evidence>
<feature type="compositionally biased region" description="Basic and acidic residues" evidence="1">
    <location>
        <begin position="162"/>
        <end position="175"/>
    </location>
</feature>
<protein>
    <recommendedName>
        <fullName evidence="4">Lipoprotein</fullName>
    </recommendedName>
</protein>
<feature type="compositionally biased region" description="Gly residues" evidence="1">
    <location>
        <begin position="22"/>
        <end position="36"/>
    </location>
</feature>
<dbReference type="EMBL" id="JAFFZN010000022">
    <property type="protein sequence ID" value="MBO8188240.1"/>
    <property type="molecule type" value="Genomic_DNA"/>
</dbReference>
<accession>A0ABS3WYM6</accession>
<evidence type="ECO:0000313" key="2">
    <source>
        <dbReference type="EMBL" id="MBO8188240.1"/>
    </source>
</evidence>